<keyword evidence="3 6" id="KW-0418">Kinase</keyword>
<evidence type="ECO:0000256" key="2">
    <source>
        <dbReference type="ARBA" id="ARBA00022741"/>
    </source>
</evidence>
<name>A0ABT2D9B7_9BURK</name>
<dbReference type="Gene3D" id="1.10.510.10">
    <property type="entry name" value="Transferase(Phosphotransferase) domain 1"/>
    <property type="match status" value="1"/>
</dbReference>
<dbReference type="Proteomes" id="UP001206126">
    <property type="component" value="Unassembled WGS sequence"/>
</dbReference>
<organism evidence="6 7">
    <name type="scientific">Massilia agilis</name>
    <dbReference type="NCBI Taxonomy" id="1811226"/>
    <lineage>
        <taxon>Bacteria</taxon>
        <taxon>Pseudomonadati</taxon>
        <taxon>Pseudomonadota</taxon>
        <taxon>Betaproteobacteria</taxon>
        <taxon>Burkholderiales</taxon>
        <taxon>Oxalobacteraceae</taxon>
        <taxon>Telluria group</taxon>
        <taxon>Massilia</taxon>
    </lineage>
</organism>
<dbReference type="Gene3D" id="3.30.200.20">
    <property type="entry name" value="Phosphorylase Kinase, domain 1"/>
    <property type="match status" value="1"/>
</dbReference>
<evidence type="ECO:0000256" key="1">
    <source>
        <dbReference type="ARBA" id="ARBA00022679"/>
    </source>
</evidence>
<dbReference type="SUPFAM" id="SSF56112">
    <property type="entry name" value="Protein kinase-like (PK-like)"/>
    <property type="match status" value="1"/>
</dbReference>
<dbReference type="InterPro" id="IPR011009">
    <property type="entry name" value="Kinase-like_dom_sf"/>
</dbReference>
<gene>
    <name evidence="6" type="ORF">NX774_08250</name>
</gene>
<dbReference type="RefSeq" id="WP_258821696.1">
    <property type="nucleotide sequence ID" value="NZ_JANUHB010000002.1"/>
</dbReference>
<evidence type="ECO:0000259" key="5">
    <source>
        <dbReference type="PROSITE" id="PS50011"/>
    </source>
</evidence>
<evidence type="ECO:0000313" key="6">
    <source>
        <dbReference type="EMBL" id="MCS0807912.1"/>
    </source>
</evidence>
<dbReference type="PANTHER" id="PTHR43289:SF6">
    <property type="entry name" value="SERINE_THREONINE-PROTEIN KINASE NEKL-3"/>
    <property type="match status" value="1"/>
</dbReference>
<sequence length="320" mass="35487">MYEPGTIITLRAGAYRLRAPLAGSAYGLLWHAQGPGHFGDVALKLVNRARMDSAGCDQREYWTRSVQAEIAFLASLKPWDQRHIVRMLDSGSHDDLPAFALELMQCDLAQHLARTAPPPFSRILDWIAQVNHALATVHQHGWRYLDLKPANLLLDEAGNLKLTDFGTSQLVTAGAHPYSGTPRWQAPEQFFPDAHGRYETDCRTDYFALGALFHYIVTGGEALAFCSACAEAFRLHGSADGPRALRSPTGRLLPTLTRNEAARFIEAVDDDTPGAGRPALALLRRLLAPQREHRPRHALDISRAVQDIRTASLQRWRCAA</sequence>
<dbReference type="PANTHER" id="PTHR43289">
    <property type="entry name" value="MITOGEN-ACTIVATED PROTEIN KINASE KINASE KINASE 20-RELATED"/>
    <property type="match status" value="1"/>
</dbReference>
<keyword evidence="1" id="KW-0808">Transferase</keyword>
<evidence type="ECO:0000256" key="3">
    <source>
        <dbReference type="ARBA" id="ARBA00022777"/>
    </source>
</evidence>
<keyword evidence="2" id="KW-0547">Nucleotide-binding</keyword>
<protein>
    <submittedName>
        <fullName evidence="6">Protein kinase</fullName>
    </submittedName>
</protein>
<dbReference type="Pfam" id="PF00069">
    <property type="entry name" value="Pkinase"/>
    <property type="match status" value="1"/>
</dbReference>
<proteinExistence type="predicted"/>
<evidence type="ECO:0000256" key="4">
    <source>
        <dbReference type="ARBA" id="ARBA00022840"/>
    </source>
</evidence>
<accession>A0ABT2D9B7</accession>
<keyword evidence="7" id="KW-1185">Reference proteome</keyword>
<dbReference type="SMART" id="SM00220">
    <property type="entry name" value="S_TKc"/>
    <property type="match status" value="1"/>
</dbReference>
<dbReference type="InterPro" id="IPR000719">
    <property type="entry name" value="Prot_kinase_dom"/>
</dbReference>
<dbReference type="EMBL" id="JANUHB010000002">
    <property type="protein sequence ID" value="MCS0807912.1"/>
    <property type="molecule type" value="Genomic_DNA"/>
</dbReference>
<comment type="caution">
    <text evidence="6">The sequence shown here is derived from an EMBL/GenBank/DDBJ whole genome shotgun (WGS) entry which is preliminary data.</text>
</comment>
<keyword evidence="4" id="KW-0067">ATP-binding</keyword>
<dbReference type="GO" id="GO:0016301">
    <property type="term" value="F:kinase activity"/>
    <property type="evidence" value="ECO:0007669"/>
    <property type="project" value="UniProtKB-KW"/>
</dbReference>
<reference evidence="6 7" key="1">
    <citation type="submission" date="2022-08" db="EMBL/GenBank/DDBJ databases">
        <title>Reclassification of Massilia species as members of the genera Telluria, Duganella, Pseudoduganella, Mokoshia gen. nov. and Zemynaea gen. nov. using orthogonal and non-orthogonal genome-based approaches.</title>
        <authorList>
            <person name="Bowman J.P."/>
        </authorList>
    </citation>
    <scope>NUCLEOTIDE SEQUENCE [LARGE SCALE GENOMIC DNA]</scope>
    <source>
        <strain evidence="6 7">JCM 31605</strain>
    </source>
</reference>
<evidence type="ECO:0000313" key="7">
    <source>
        <dbReference type="Proteomes" id="UP001206126"/>
    </source>
</evidence>
<feature type="domain" description="Protein kinase" evidence="5">
    <location>
        <begin position="15"/>
        <end position="313"/>
    </location>
</feature>
<dbReference type="PROSITE" id="PS50011">
    <property type="entry name" value="PROTEIN_KINASE_DOM"/>
    <property type="match status" value="1"/>
</dbReference>